<dbReference type="PROSITE" id="PS50011">
    <property type="entry name" value="PROTEIN_KINASE_DOM"/>
    <property type="match status" value="1"/>
</dbReference>
<reference evidence="2" key="1">
    <citation type="submission" date="2023-06" db="EMBL/GenBank/DDBJ databases">
        <title>Genome-scale phylogeny and comparative genomics of the fungal order Sordariales.</title>
        <authorList>
            <consortium name="Lawrence Berkeley National Laboratory"/>
            <person name="Hensen N."/>
            <person name="Bonometti L."/>
            <person name="Westerberg I."/>
            <person name="Brannstrom I.O."/>
            <person name="Guillou S."/>
            <person name="Cros-Aarteil S."/>
            <person name="Calhoun S."/>
            <person name="Haridas S."/>
            <person name="Kuo A."/>
            <person name="Mondo S."/>
            <person name="Pangilinan J."/>
            <person name="Riley R."/>
            <person name="Labutti K."/>
            <person name="Andreopoulos B."/>
            <person name="Lipzen A."/>
            <person name="Chen C."/>
            <person name="Yanf M."/>
            <person name="Daum C."/>
            <person name="Ng V."/>
            <person name="Clum A."/>
            <person name="Steindorff A."/>
            <person name="Ohm R."/>
            <person name="Martin F."/>
            <person name="Silar P."/>
            <person name="Natvig D."/>
            <person name="Lalanne C."/>
            <person name="Gautier V."/>
            <person name="Ament-Velasquez S.L."/>
            <person name="Kruys A."/>
            <person name="Hutchinson M.I."/>
            <person name="Powell A.J."/>
            <person name="Barry K."/>
            <person name="Miller A.N."/>
            <person name="Grigoriev I.V."/>
            <person name="Debuchy R."/>
            <person name="Gladieux P."/>
            <person name="Thoren M.H."/>
            <person name="Johannesson H."/>
        </authorList>
    </citation>
    <scope>NUCLEOTIDE SEQUENCE</scope>
    <source>
        <strain evidence="2">SMH4607-1</strain>
    </source>
</reference>
<organism evidence="2 3">
    <name type="scientific">Lasiosphaeris hirsuta</name>
    <dbReference type="NCBI Taxonomy" id="260670"/>
    <lineage>
        <taxon>Eukaryota</taxon>
        <taxon>Fungi</taxon>
        <taxon>Dikarya</taxon>
        <taxon>Ascomycota</taxon>
        <taxon>Pezizomycotina</taxon>
        <taxon>Sordariomycetes</taxon>
        <taxon>Sordariomycetidae</taxon>
        <taxon>Sordariales</taxon>
        <taxon>Lasiosphaeriaceae</taxon>
        <taxon>Lasiosphaeris</taxon>
    </lineage>
</organism>
<dbReference type="InterPro" id="IPR000719">
    <property type="entry name" value="Prot_kinase_dom"/>
</dbReference>
<keyword evidence="3" id="KW-1185">Reference proteome</keyword>
<comment type="caution">
    <text evidence="2">The sequence shown here is derived from an EMBL/GenBank/DDBJ whole genome shotgun (WGS) entry which is preliminary data.</text>
</comment>
<feature type="non-terminal residue" evidence="2">
    <location>
        <position position="1"/>
    </location>
</feature>
<dbReference type="Gene3D" id="1.10.510.10">
    <property type="entry name" value="Transferase(Phosphotransferase) domain 1"/>
    <property type="match status" value="1"/>
</dbReference>
<feature type="non-terminal residue" evidence="2">
    <location>
        <position position="300"/>
    </location>
</feature>
<gene>
    <name evidence="2" type="ORF">B0H67DRAFT_472909</name>
</gene>
<dbReference type="InterPro" id="IPR011009">
    <property type="entry name" value="Kinase-like_dom_sf"/>
</dbReference>
<name>A0AA40DMH7_9PEZI</name>
<dbReference type="GO" id="GO:0004672">
    <property type="term" value="F:protein kinase activity"/>
    <property type="evidence" value="ECO:0007669"/>
    <property type="project" value="InterPro"/>
</dbReference>
<dbReference type="AlphaFoldDB" id="A0AA40DMH7"/>
<dbReference type="EMBL" id="JAUKUA010000006">
    <property type="protein sequence ID" value="KAK0708635.1"/>
    <property type="molecule type" value="Genomic_DNA"/>
</dbReference>
<sequence length="300" mass="34009">AINVLADHIDNAPLDTVAVFASRAGELLSTTSDTKHAPVEPCEYMPLSKFSSPANIETIFRHELTELARFKNGVDKCKHASTTSPTGTEEVVFKYYYHGAAVKEFWNETNILLKLPRDLPGILHIDRLVVEQTDEGLGVLGFTTPFIPEGDFSRNKTRVFKLKWIKQLCNVIDSLNMRFNISHRDVVPRNLLLDKATDNILLCDFHLAEKVNSVFEQGNSRRDDVKGVVLTMHEIITRDPRYWHGSLGRQEEIDLAGGGWQTWIKHPEVQLEPGLTVQDYHDEVVNWAMKRRVGALSSTF</sequence>
<accession>A0AA40DMH7</accession>
<evidence type="ECO:0000313" key="3">
    <source>
        <dbReference type="Proteomes" id="UP001172102"/>
    </source>
</evidence>
<dbReference type="Proteomes" id="UP001172102">
    <property type="component" value="Unassembled WGS sequence"/>
</dbReference>
<proteinExistence type="predicted"/>
<protein>
    <recommendedName>
        <fullName evidence="1">Protein kinase domain-containing protein</fullName>
    </recommendedName>
</protein>
<evidence type="ECO:0000259" key="1">
    <source>
        <dbReference type="PROSITE" id="PS50011"/>
    </source>
</evidence>
<feature type="domain" description="Protein kinase" evidence="1">
    <location>
        <begin position="64"/>
        <end position="300"/>
    </location>
</feature>
<dbReference type="SUPFAM" id="SSF56112">
    <property type="entry name" value="Protein kinase-like (PK-like)"/>
    <property type="match status" value="1"/>
</dbReference>
<dbReference type="SMART" id="SM00220">
    <property type="entry name" value="S_TKc"/>
    <property type="match status" value="1"/>
</dbReference>
<dbReference type="GO" id="GO:0005524">
    <property type="term" value="F:ATP binding"/>
    <property type="evidence" value="ECO:0007669"/>
    <property type="project" value="InterPro"/>
</dbReference>
<evidence type="ECO:0000313" key="2">
    <source>
        <dbReference type="EMBL" id="KAK0708635.1"/>
    </source>
</evidence>